<dbReference type="InterPro" id="IPR047057">
    <property type="entry name" value="MerR_fam"/>
</dbReference>
<organism evidence="3 4">
    <name type="scientific">Bariatricus massiliensis</name>
    <dbReference type="NCBI Taxonomy" id="1745713"/>
    <lineage>
        <taxon>Bacteria</taxon>
        <taxon>Bacillati</taxon>
        <taxon>Bacillota</taxon>
        <taxon>Clostridia</taxon>
        <taxon>Lachnospirales</taxon>
        <taxon>Lachnospiraceae</taxon>
        <taxon>Bariatricus</taxon>
    </lineage>
</organism>
<dbReference type="InterPro" id="IPR009061">
    <property type="entry name" value="DNA-bd_dom_put_sf"/>
</dbReference>
<dbReference type="SUPFAM" id="SSF46955">
    <property type="entry name" value="Putative DNA-binding domain"/>
    <property type="match status" value="1"/>
</dbReference>
<dbReference type="InterPro" id="IPR013216">
    <property type="entry name" value="Methyltransf_11"/>
</dbReference>
<dbReference type="SUPFAM" id="SSF53335">
    <property type="entry name" value="S-adenosyl-L-methionine-dependent methyltransferases"/>
    <property type="match status" value="1"/>
</dbReference>
<dbReference type="InterPro" id="IPR029063">
    <property type="entry name" value="SAM-dependent_MTases_sf"/>
</dbReference>
<evidence type="ECO:0000256" key="1">
    <source>
        <dbReference type="ARBA" id="ARBA00023125"/>
    </source>
</evidence>
<dbReference type="Proteomes" id="UP001299546">
    <property type="component" value="Unassembled WGS sequence"/>
</dbReference>
<keyword evidence="4" id="KW-1185">Reference proteome</keyword>
<dbReference type="Gene3D" id="3.40.50.150">
    <property type="entry name" value="Vaccinia Virus protein VP39"/>
    <property type="match status" value="1"/>
</dbReference>
<keyword evidence="1" id="KW-0238">DNA-binding</keyword>
<dbReference type="PANTHER" id="PTHR30204">
    <property type="entry name" value="REDOX-CYCLING DRUG-SENSING TRANSCRIPTIONAL ACTIVATOR SOXR"/>
    <property type="match status" value="1"/>
</dbReference>
<comment type="caution">
    <text evidence="3">The sequence shown here is derived from an EMBL/GenBank/DDBJ whole genome shotgun (WGS) entry which is preliminary data.</text>
</comment>
<gene>
    <name evidence="3" type="ORF">LIZ65_03040</name>
</gene>
<dbReference type="InterPro" id="IPR000551">
    <property type="entry name" value="MerR-type_HTH_dom"/>
</dbReference>
<accession>A0ABS8DDG1</accession>
<dbReference type="EMBL" id="JAJCIS010000001">
    <property type="protein sequence ID" value="MCB7386254.1"/>
    <property type="molecule type" value="Genomic_DNA"/>
</dbReference>
<reference evidence="3 4" key="1">
    <citation type="submission" date="2021-10" db="EMBL/GenBank/DDBJ databases">
        <title>Collection of gut derived symbiotic bacterial strains cultured from healthy donors.</title>
        <authorList>
            <person name="Lin H."/>
            <person name="Littmann E."/>
            <person name="Kohout C."/>
            <person name="Pamer E.G."/>
        </authorList>
    </citation>
    <scope>NUCLEOTIDE SEQUENCE [LARGE SCALE GENOMIC DNA]</scope>
    <source>
        <strain evidence="3 4">DFI.1.165</strain>
    </source>
</reference>
<dbReference type="PROSITE" id="PS50937">
    <property type="entry name" value="HTH_MERR_2"/>
    <property type="match status" value="1"/>
</dbReference>
<sequence>MKKEGYYSSGQFARMAHVTLRTIRYYDKANILKPSLVTETGTRFYTDADFARLQQILLLKYLGFSLDDIRQMTVNATDYHYLADSLNIQLKLVRDRIEQMQLVEKAIMDTSTAIKDEEDINWDKMLELIHLTGMEKSMKNQYQDASNISSRINLHRLYSQNPKDWFSWLYEQAQITNGMNILEIGCGDGAFWTTNLPLLPSEVHITISDASEGMVRDARRAIGVEDSRFSFESFDCHSIPFEPKSFDLVIANHVLFYCDDIAQVCQEVRRVLKANGKFLCSTYSGSHMKEITTLVTDFDKRIVLSADKLYENFGLENGSFILKPYFPHIELRRYVDELIVPEADSLISYILSCHGNQNQYIIDRYKEFRVFVQKKTLHGFHVTKDAGLFLCEK</sequence>
<dbReference type="CDD" id="cd01106">
    <property type="entry name" value="HTH_TipAL-Mta"/>
    <property type="match status" value="1"/>
</dbReference>
<evidence type="ECO:0000259" key="2">
    <source>
        <dbReference type="PROSITE" id="PS50937"/>
    </source>
</evidence>
<evidence type="ECO:0000313" key="3">
    <source>
        <dbReference type="EMBL" id="MCB7386254.1"/>
    </source>
</evidence>
<evidence type="ECO:0000313" key="4">
    <source>
        <dbReference type="Proteomes" id="UP001299546"/>
    </source>
</evidence>
<protein>
    <submittedName>
        <fullName evidence="3">MerR family transcriptional regulator</fullName>
    </submittedName>
</protein>
<dbReference type="CDD" id="cd02440">
    <property type="entry name" value="AdoMet_MTases"/>
    <property type="match status" value="1"/>
</dbReference>
<dbReference type="Gene3D" id="1.10.1660.10">
    <property type="match status" value="1"/>
</dbReference>
<feature type="domain" description="HTH merR-type" evidence="2">
    <location>
        <begin position="6"/>
        <end position="75"/>
    </location>
</feature>
<dbReference type="RefSeq" id="WP_066732821.1">
    <property type="nucleotide sequence ID" value="NZ_JAJCIQ010000001.1"/>
</dbReference>
<name>A0ABS8DDG1_9FIRM</name>
<dbReference type="Pfam" id="PF08241">
    <property type="entry name" value="Methyltransf_11"/>
    <property type="match status" value="1"/>
</dbReference>
<proteinExistence type="predicted"/>
<dbReference type="SMART" id="SM00422">
    <property type="entry name" value="HTH_MERR"/>
    <property type="match status" value="1"/>
</dbReference>
<dbReference type="PANTHER" id="PTHR30204:SF96">
    <property type="entry name" value="CHROMOSOME-ANCHORING PROTEIN RACA"/>
    <property type="match status" value="1"/>
</dbReference>
<dbReference type="Pfam" id="PF13411">
    <property type="entry name" value="MerR_1"/>
    <property type="match status" value="1"/>
</dbReference>